<dbReference type="EMBL" id="MGGP01000020">
    <property type="protein sequence ID" value="OGM31835.1"/>
    <property type="molecule type" value="Genomic_DNA"/>
</dbReference>
<evidence type="ECO:0000313" key="2">
    <source>
        <dbReference type="EMBL" id="OGM31835.1"/>
    </source>
</evidence>
<sequence>MQKIPIPKTPIFNTPDTPLVGTTQGHLPLADVIDGIVMYKDGGAAVILESTSLNFGLLSEREQEAVVAAYAALINSLSFSIQVVIRTQRKDITQYIQYIDDAAIKIQSPKLASLMQSYRNFVLETTKKRNVLGKRFFLVIPFSPLELGVTQSFKLLTQRKGPLPYTKDYVLKKAKVALLPKRDHLIRQGARLGLRLRQLTSEQVTELLYNVYNPPKETVKENKEASELEEKDPTSPEAGSARASSSQGQGSQQK</sequence>
<evidence type="ECO:0000313" key="3">
    <source>
        <dbReference type="Proteomes" id="UP000178870"/>
    </source>
</evidence>
<reference evidence="2 3" key="1">
    <citation type="journal article" date="2016" name="Nat. Commun.">
        <title>Thousands of microbial genomes shed light on interconnected biogeochemical processes in an aquifer system.</title>
        <authorList>
            <person name="Anantharaman K."/>
            <person name="Brown C.T."/>
            <person name="Hug L.A."/>
            <person name="Sharon I."/>
            <person name="Castelle C.J."/>
            <person name="Probst A.J."/>
            <person name="Thomas B.C."/>
            <person name="Singh A."/>
            <person name="Wilkins M.J."/>
            <person name="Karaoz U."/>
            <person name="Brodie E.L."/>
            <person name="Williams K.H."/>
            <person name="Hubbard S.S."/>
            <person name="Banfield J.F."/>
        </authorList>
    </citation>
    <scope>NUCLEOTIDE SEQUENCE [LARGE SCALE GENOMIC DNA]</scope>
</reference>
<proteinExistence type="predicted"/>
<dbReference type="Proteomes" id="UP000178870">
    <property type="component" value="Unassembled WGS sequence"/>
</dbReference>
<feature type="region of interest" description="Disordered" evidence="1">
    <location>
        <begin position="215"/>
        <end position="254"/>
    </location>
</feature>
<gene>
    <name evidence="2" type="ORF">A2803_00945</name>
</gene>
<evidence type="ECO:0000256" key="1">
    <source>
        <dbReference type="SAM" id="MobiDB-lite"/>
    </source>
</evidence>
<protein>
    <submittedName>
        <fullName evidence="2">Uncharacterized protein</fullName>
    </submittedName>
</protein>
<accession>A0A1F7YZD5</accession>
<dbReference type="AlphaFoldDB" id="A0A1F7YZD5"/>
<feature type="compositionally biased region" description="Low complexity" evidence="1">
    <location>
        <begin position="238"/>
        <end position="254"/>
    </location>
</feature>
<name>A0A1F7YZD5_9BACT</name>
<feature type="compositionally biased region" description="Basic and acidic residues" evidence="1">
    <location>
        <begin position="217"/>
        <end position="234"/>
    </location>
</feature>
<comment type="caution">
    <text evidence="2">The sequence shown here is derived from an EMBL/GenBank/DDBJ whole genome shotgun (WGS) entry which is preliminary data.</text>
</comment>
<organism evidence="2 3">
    <name type="scientific">Candidatus Woesebacteria bacterium RIFCSPHIGHO2_01_FULL_44_21</name>
    <dbReference type="NCBI Taxonomy" id="1802503"/>
    <lineage>
        <taxon>Bacteria</taxon>
        <taxon>Candidatus Woeseibacteriota</taxon>
    </lineage>
</organism>